<evidence type="ECO:0000313" key="8">
    <source>
        <dbReference type="Proteomes" id="UP000054359"/>
    </source>
</evidence>
<evidence type="ECO:0000256" key="5">
    <source>
        <dbReference type="SAM" id="SignalP"/>
    </source>
</evidence>
<feature type="domain" description="Sushi" evidence="6">
    <location>
        <begin position="93"/>
        <end position="151"/>
    </location>
</feature>
<name>A0A087SX52_STEMI</name>
<accession>A0A087SX52</accession>
<feature type="chain" id="PRO_5001829103" evidence="5">
    <location>
        <begin position="25"/>
        <end position="339"/>
    </location>
</feature>
<dbReference type="SMART" id="SM00032">
    <property type="entry name" value="CCP"/>
    <property type="match status" value="5"/>
</dbReference>
<dbReference type="InterPro" id="IPR000436">
    <property type="entry name" value="Sushi_SCR_CCP_dom"/>
</dbReference>
<dbReference type="PROSITE" id="PS50923">
    <property type="entry name" value="SUSHI"/>
    <property type="match status" value="5"/>
</dbReference>
<evidence type="ECO:0000256" key="2">
    <source>
        <dbReference type="ARBA" id="ARBA00022737"/>
    </source>
</evidence>
<evidence type="ECO:0000256" key="4">
    <source>
        <dbReference type="PROSITE-ProRule" id="PRU00302"/>
    </source>
</evidence>
<dbReference type="Gene3D" id="2.10.70.10">
    <property type="entry name" value="Complement Module, domain 1"/>
    <property type="match status" value="5"/>
</dbReference>
<feature type="domain" description="Sushi" evidence="6">
    <location>
        <begin position="210"/>
        <end position="266"/>
    </location>
</feature>
<evidence type="ECO:0000256" key="1">
    <source>
        <dbReference type="ARBA" id="ARBA00022729"/>
    </source>
</evidence>
<feature type="disulfide bond" evidence="4">
    <location>
        <begin position="180"/>
        <end position="207"/>
    </location>
</feature>
<dbReference type="InterPro" id="IPR051277">
    <property type="entry name" value="SEZ6_CSMD_C4BPB_Regulators"/>
</dbReference>
<dbReference type="Proteomes" id="UP000054359">
    <property type="component" value="Unassembled WGS sequence"/>
</dbReference>
<feature type="domain" description="Sushi" evidence="6">
    <location>
        <begin position="152"/>
        <end position="209"/>
    </location>
</feature>
<gene>
    <name evidence="7" type="ORF">X975_26109</name>
</gene>
<dbReference type="AlphaFoldDB" id="A0A087SX52"/>
<dbReference type="OMA" id="GQKEINC"/>
<organism evidence="7 8">
    <name type="scientific">Stegodyphus mimosarum</name>
    <name type="common">African social velvet spider</name>
    <dbReference type="NCBI Taxonomy" id="407821"/>
    <lineage>
        <taxon>Eukaryota</taxon>
        <taxon>Metazoa</taxon>
        <taxon>Ecdysozoa</taxon>
        <taxon>Arthropoda</taxon>
        <taxon>Chelicerata</taxon>
        <taxon>Arachnida</taxon>
        <taxon>Araneae</taxon>
        <taxon>Araneomorphae</taxon>
        <taxon>Entelegynae</taxon>
        <taxon>Eresoidea</taxon>
        <taxon>Eresidae</taxon>
        <taxon>Stegodyphus</taxon>
    </lineage>
</organism>
<evidence type="ECO:0000256" key="3">
    <source>
        <dbReference type="ARBA" id="ARBA00023157"/>
    </source>
</evidence>
<dbReference type="OrthoDB" id="6423882at2759"/>
<evidence type="ECO:0000313" key="7">
    <source>
        <dbReference type="EMBL" id="KFM57441.1"/>
    </source>
</evidence>
<comment type="caution">
    <text evidence="4">Lacks conserved residue(s) required for the propagation of feature annotation.</text>
</comment>
<dbReference type="PANTHER" id="PTHR45656:SF4">
    <property type="entry name" value="PROTEIN CBR-CLEC-78"/>
    <property type="match status" value="1"/>
</dbReference>
<keyword evidence="1 5" id="KW-0732">Signal</keyword>
<dbReference type="InterPro" id="IPR035976">
    <property type="entry name" value="Sushi/SCR/CCP_sf"/>
</dbReference>
<dbReference type="Pfam" id="PF00084">
    <property type="entry name" value="Sushi"/>
    <property type="match status" value="5"/>
</dbReference>
<feature type="domain" description="Sushi" evidence="6">
    <location>
        <begin position="27"/>
        <end position="92"/>
    </location>
</feature>
<feature type="non-terminal residue" evidence="7">
    <location>
        <position position="339"/>
    </location>
</feature>
<reference evidence="7 8" key="1">
    <citation type="submission" date="2013-11" db="EMBL/GenBank/DDBJ databases">
        <title>Genome sequencing of Stegodyphus mimosarum.</title>
        <authorList>
            <person name="Bechsgaard J."/>
        </authorList>
    </citation>
    <scope>NUCLEOTIDE SEQUENCE [LARGE SCALE GENOMIC DNA]</scope>
</reference>
<dbReference type="EMBL" id="KK112359">
    <property type="protein sequence ID" value="KFM57441.1"/>
    <property type="molecule type" value="Genomic_DNA"/>
</dbReference>
<keyword evidence="4" id="KW-0768">Sushi</keyword>
<dbReference type="CDD" id="cd00033">
    <property type="entry name" value="CCP"/>
    <property type="match status" value="5"/>
</dbReference>
<keyword evidence="3 4" id="KW-1015">Disulfide bond</keyword>
<sequence length="339" mass="37229">MMHCKIFILELLCLVTCLLKSSLCDEPVCSDLPVIANGELRLEGLKSPFRPGDSIDYVCNSGYLKESTTAKLICSLKDGVASWSRTERACRPTSCNDPGYIENAERIGNLFTFPNNVTYVCNEGYKLKGAATRFCSAKGQWLPNATPSCEAIVCPSLNDPQNGKVIFSQKRLHSVATYKCDRNFILSGLSERICQVDGTWSSSPPVCKEINCSAPETLKNMRALPNKSIYKAGDLVIFQCKSGGVQKTAKCLDTGEWNVHPPHCPDIETEPPVILVSSPATTKVNLCDDPGEIKNGARTLFGLNVNSTIVYHCDESYELRGKSTLLCLENGKWDLDKLP</sequence>
<keyword evidence="2" id="KW-0677">Repeat</keyword>
<proteinExistence type="predicted"/>
<feature type="signal peptide" evidence="5">
    <location>
        <begin position="1"/>
        <end position="24"/>
    </location>
</feature>
<dbReference type="STRING" id="407821.A0A087SX52"/>
<protein>
    <submittedName>
        <fullName evidence="7">Sushi, von Willebrand factor type A, EGF and pentraxin domain-containing protein 1</fullName>
    </submittedName>
</protein>
<keyword evidence="8" id="KW-1185">Reference proteome</keyword>
<evidence type="ECO:0000259" key="6">
    <source>
        <dbReference type="PROSITE" id="PS50923"/>
    </source>
</evidence>
<feature type="domain" description="Sushi" evidence="6">
    <location>
        <begin position="285"/>
        <end position="339"/>
    </location>
</feature>
<dbReference type="PANTHER" id="PTHR45656">
    <property type="entry name" value="PROTEIN CBR-CLEC-78"/>
    <property type="match status" value="1"/>
</dbReference>
<dbReference type="SUPFAM" id="SSF57535">
    <property type="entry name" value="Complement control module/SCR domain"/>
    <property type="match status" value="5"/>
</dbReference>